<protein>
    <submittedName>
        <fullName evidence="1">Uncharacterized protein</fullName>
    </submittedName>
</protein>
<sequence>MATVKTYILSVKNLIEETGTMISTARTDTGVTGNEIGEGGMNVVIPIAIDPALVLHNYLRALGRPAPDKLLMNLKKQTSIRRRTALMKI</sequence>
<comment type="caution">
    <text evidence="1">The sequence shown here is derived from an EMBL/GenBank/DDBJ whole genome shotgun (WGS) entry which is preliminary data.</text>
</comment>
<reference evidence="1 2" key="1">
    <citation type="journal article" date="2019" name="BMC Genomics">
        <title>New insights from Opisthorchis felineus genome: update on genomics of the epidemiologically important liver flukes.</title>
        <authorList>
            <person name="Ershov N.I."/>
            <person name="Mordvinov V.A."/>
            <person name="Prokhortchouk E.B."/>
            <person name="Pakharukova M.Y."/>
            <person name="Gunbin K.V."/>
            <person name="Ustyantsev K."/>
            <person name="Genaev M.A."/>
            <person name="Blinov A.G."/>
            <person name="Mazur A."/>
            <person name="Boulygina E."/>
            <person name="Tsygankova S."/>
            <person name="Khrameeva E."/>
            <person name="Chekanov N."/>
            <person name="Fan G."/>
            <person name="Xiao A."/>
            <person name="Zhang H."/>
            <person name="Xu X."/>
            <person name="Yang H."/>
            <person name="Solovyev V."/>
            <person name="Lee S.M."/>
            <person name="Liu X."/>
            <person name="Afonnikov D.A."/>
            <person name="Skryabin K.G."/>
        </authorList>
    </citation>
    <scope>NUCLEOTIDE SEQUENCE [LARGE SCALE GENOMIC DNA]</scope>
    <source>
        <strain evidence="1">AK-0245</strain>
        <tissue evidence="1">Whole organism</tissue>
    </source>
</reference>
<organism evidence="1 2">
    <name type="scientific">Opisthorchis felineus</name>
    <dbReference type="NCBI Taxonomy" id="147828"/>
    <lineage>
        <taxon>Eukaryota</taxon>
        <taxon>Metazoa</taxon>
        <taxon>Spiralia</taxon>
        <taxon>Lophotrochozoa</taxon>
        <taxon>Platyhelminthes</taxon>
        <taxon>Trematoda</taxon>
        <taxon>Digenea</taxon>
        <taxon>Opisthorchiida</taxon>
        <taxon>Opisthorchiata</taxon>
        <taxon>Opisthorchiidae</taxon>
        <taxon>Opisthorchis</taxon>
    </lineage>
</organism>
<evidence type="ECO:0000313" key="2">
    <source>
        <dbReference type="Proteomes" id="UP000308267"/>
    </source>
</evidence>
<proteinExistence type="predicted"/>
<dbReference type="EMBL" id="SJOL01007873">
    <property type="protein sequence ID" value="TGZ61631.1"/>
    <property type="molecule type" value="Genomic_DNA"/>
</dbReference>
<evidence type="ECO:0000313" key="1">
    <source>
        <dbReference type="EMBL" id="TGZ61631.1"/>
    </source>
</evidence>
<keyword evidence="2" id="KW-1185">Reference proteome</keyword>
<accession>A0A4S2LEH3</accession>
<gene>
    <name evidence="1" type="ORF">CRM22_007878</name>
</gene>
<dbReference type="Proteomes" id="UP000308267">
    <property type="component" value="Unassembled WGS sequence"/>
</dbReference>
<dbReference type="AlphaFoldDB" id="A0A4S2LEH3"/>
<name>A0A4S2LEH3_OPIFE</name>